<feature type="transmembrane region" description="Helical" evidence="1">
    <location>
        <begin position="106"/>
        <end position="127"/>
    </location>
</feature>
<keyword evidence="1" id="KW-0472">Membrane</keyword>
<proteinExistence type="predicted"/>
<organism evidence="2 3">
    <name type="scientific">Lentibacillus populi</name>
    <dbReference type="NCBI Taxonomy" id="1827502"/>
    <lineage>
        <taxon>Bacteria</taxon>
        <taxon>Bacillati</taxon>
        <taxon>Bacillota</taxon>
        <taxon>Bacilli</taxon>
        <taxon>Bacillales</taxon>
        <taxon>Bacillaceae</taxon>
        <taxon>Lentibacillus</taxon>
    </lineage>
</organism>
<feature type="transmembrane region" description="Helical" evidence="1">
    <location>
        <begin position="77"/>
        <end position="94"/>
    </location>
</feature>
<evidence type="ECO:0000313" key="2">
    <source>
        <dbReference type="EMBL" id="GGB51613.1"/>
    </source>
</evidence>
<evidence type="ECO:0000313" key="3">
    <source>
        <dbReference type="Proteomes" id="UP000621492"/>
    </source>
</evidence>
<dbReference type="InterPro" id="IPR031360">
    <property type="entry name" value="TrpP"/>
</dbReference>
<keyword evidence="3" id="KW-1185">Reference proteome</keyword>
<comment type="caution">
    <text evidence="2">The sequence shown here is derived from an EMBL/GenBank/DDBJ whole genome shotgun (WGS) entry which is preliminary data.</text>
</comment>
<reference evidence="2" key="2">
    <citation type="submission" date="2020-09" db="EMBL/GenBank/DDBJ databases">
        <authorList>
            <person name="Sun Q."/>
            <person name="Zhou Y."/>
        </authorList>
    </citation>
    <scope>NUCLEOTIDE SEQUENCE</scope>
    <source>
        <strain evidence="2">CGMCC 1.15454</strain>
    </source>
</reference>
<dbReference type="Pfam" id="PF17099">
    <property type="entry name" value="TrpP"/>
    <property type="match status" value="1"/>
</dbReference>
<feature type="transmembrane region" description="Helical" evidence="1">
    <location>
        <begin position="6"/>
        <end position="30"/>
    </location>
</feature>
<dbReference type="EMBL" id="BMJD01000029">
    <property type="protein sequence ID" value="GGB51613.1"/>
    <property type="molecule type" value="Genomic_DNA"/>
</dbReference>
<keyword evidence="1" id="KW-1133">Transmembrane helix</keyword>
<accession>A0A9W5X6F8</accession>
<dbReference type="RefSeq" id="WP_088049668.1">
    <property type="nucleotide sequence ID" value="NZ_BMJD01000029.1"/>
</dbReference>
<gene>
    <name evidence="2" type="primary">trpP</name>
    <name evidence="2" type="ORF">GCM10011409_31480</name>
</gene>
<evidence type="ECO:0000256" key="1">
    <source>
        <dbReference type="SAM" id="Phobius"/>
    </source>
</evidence>
<feature type="transmembrane region" description="Helical" evidence="1">
    <location>
        <begin position="133"/>
        <end position="160"/>
    </location>
</feature>
<reference evidence="2" key="1">
    <citation type="journal article" date="2014" name="Int. J. Syst. Evol. Microbiol.">
        <title>Complete genome sequence of Corynebacterium casei LMG S-19264T (=DSM 44701T), isolated from a smear-ripened cheese.</title>
        <authorList>
            <consortium name="US DOE Joint Genome Institute (JGI-PGF)"/>
            <person name="Walter F."/>
            <person name="Albersmeier A."/>
            <person name="Kalinowski J."/>
            <person name="Ruckert C."/>
        </authorList>
    </citation>
    <scope>NUCLEOTIDE SEQUENCE</scope>
    <source>
        <strain evidence="2">CGMCC 1.15454</strain>
    </source>
</reference>
<name>A0A9W5X6F8_9BACI</name>
<dbReference type="Proteomes" id="UP000621492">
    <property type="component" value="Unassembled WGS sequence"/>
</dbReference>
<protein>
    <submittedName>
        <fullName evidence="2">Tryptophan transport protein</fullName>
    </submittedName>
</protein>
<keyword evidence="1" id="KW-0812">Transmembrane</keyword>
<sequence>MNTKVLIILSLFMGIGAVLHAVVPAILFGMKPDMLLTMMFLGIMLFPKTKYVVLLAIVTGILSALTTMAPGGQIANIIDKPITAALFFGLFLLIKDKVNGNISAPILTAIGTIVSGSVFIASALYIVGLMDGAFPVLFVTIVLPTALVNTIVMVVIYPIVGRILKRSRPITVS</sequence>
<dbReference type="AlphaFoldDB" id="A0A9W5X6F8"/>
<feature type="transmembrane region" description="Helical" evidence="1">
    <location>
        <begin position="51"/>
        <end position="71"/>
    </location>
</feature>